<evidence type="ECO:0000256" key="1">
    <source>
        <dbReference type="ARBA" id="ARBA00012528"/>
    </source>
</evidence>
<dbReference type="InterPro" id="IPR029787">
    <property type="entry name" value="Nucleotide_cyclase"/>
</dbReference>
<evidence type="ECO:0000256" key="3">
    <source>
        <dbReference type="SAM" id="Coils"/>
    </source>
</evidence>
<proteinExistence type="predicted"/>
<dbReference type="AlphaFoldDB" id="A0A420WF67"/>
<organism evidence="5 6">
    <name type="scientific">Litorimonas taeanensis</name>
    <dbReference type="NCBI Taxonomy" id="568099"/>
    <lineage>
        <taxon>Bacteria</taxon>
        <taxon>Pseudomonadati</taxon>
        <taxon>Pseudomonadota</taxon>
        <taxon>Alphaproteobacteria</taxon>
        <taxon>Maricaulales</taxon>
        <taxon>Robiginitomaculaceae</taxon>
    </lineage>
</organism>
<dbReference type="SMART" id="SM00267">
    <property type="entry name" value="GGDEF"/>
    <property type="match status" value="1"/>
</dbReference>
<dbReference type="EC" id="2.7.7.65" evidence="1"/>
<feature type="coiled-coil region" evidence="3">
    <location>
        <begin position="25"/>
        <end position="52"/>
    </location>
</feature>
<dbReference type="InParanoid" id="A0A420WF67"/>
<dbReference type="PANTHER" id="PTHR45138:SF9">
    <property type="entry name" value="DIGUANYLATE CYCLASE DGCM-RELATED"/>
    <property type="match status" value="1"/>
</dbReference>
<comment type="caution">
    <text evidence="5">The sequence shown here is derived from an EMBL/GenBank/DDBJ whole genome shotgun (WGS) entry which is preliminary data.</text>
</comment>
<dbReference type="OrthoDB" id="9812260at2"/>
<sequence length="211" mass="23438">MKLKSVSQALNQGGDRLSDHQSVMATRLAQENRNLSNEIARLRFKVLELEQAADSDPLLPVYNRRAFMREMSRAQTMTTRYNIISSVIFFDLNGFKAINDNHGHAVGDYLLKQVSAVLTEGVRDCDMVARLGGDEFGVLLFKSDIDIAAAKAAALSCRIAEQVVETERDNVSVTAAWGVAKCDPDEEIDEVLDRADREMYKAKAVQKIARG</sequence>
<name>A0A420WF67_9PROT</name>
<dbReference type="CDD" id="cd01949">
    <property type="entry name" value="GGDEF"/>
    <property type="match status" value="1"/>
</dbReference>
<dbReference type="Proteomes" id="UP000282211">
    <property type="component" value="Unassembled WGS sequence"/>
</dbReference>
<dbReference type="PROSITE" id="PS50887">
    <property type="entry name" value="GGDEF"/>
    <property type="match status" value="1"/>
</dbReference>
<dbReference type="InterPro" id="IPR050469">
    <property type="entry name" value="Diguanylate_Cyclase"/>
</dbReference>
<feature type="domain" description="GGDEF" evidence="4">
    <location>
        <begin position="83"/>
        <end position="211"/>
    </location>
</feature>
<evidence type="ECO:0000313" key="6">
    <source>
        <dbReference type="Proteomes" id="UP000282211"/>
    </source>
</evidence>
<dbReference type="Gene3D" id="3.30.70.270">
    <property type="match status" value="1"/>
</dbReference>
<dbReference type="EMBL" id="RBII01000002">
    <property type="protein sequence ID" value="RKQ69622.1"/>
    <property type="molecule type" value="Genomic_DNA"/>
</dbReference>
<keyword evidence="3" id="KW-0175">Coiled coil</keyword>
<dbReference type="PANTHER" id="PTHR45138">
    <property type="entry name" value="REGULATORY COMPONENTS OF SENSORY TRANSDUCTION SYSTEM"/>
    <property type="match status" value="1"/>
</dbReference>
<dbReference type="RefSeq" id="WP_121102499.1">
    <property type="nucleotide sequence ID" value="NZ_RBII01000002.1"/>
</dbReference>
<dbReference type="Pfam" id="PF00990">
    <property type="entry name" value="GGDEF"/>
    <property type="match status" value="1"/>
</dbReference>
<dbReference type="InterPro" id="IPR000160">
    <property type="entry name" value="GGDEF_dom"/>
</dbReference>
<dbReference type="GO" id="GO:0052621">
    <property type="term" value="F:diguanylate cyclase activity"/>
    <property type="evidence" value="ECO:0007669"/>
    <property type="project" value="UniProtKB-EC"/>
</dbReference>
<dbReference type="SUPFAM" id="SSF55073">
    <property type="entry name" value="Nucleotide cyclase"/>
    <property type="match status" value="1"/>
</dbReference>
<evidence type="ECO:0000313" key="5">
    <source>
        <dbReference type="EMBL" id="RKQ69622.1"/>
    </source>
</evidence>
<evidence type="ECO:0000259" key="4">
    <source>
        <dbReference type="PROSITE" id="PS50887"/>
    </source>
</evidence>
<gene>
    <name evidence="5" type="ORF">DES40_2425</name>
</gene>
<dbReference type="FunCoup" id="A0A420WF67">
    <property type="interactions" value="76"/>
</dbReference>
<dbReference type="InterPro" id="IPR043128">
    <property type="entry name" value="Rev_trsase/Diguanyl_cyclase"/>
</dbReference>
<evidence type="ECO:0000256" key="2">
    <source>
        <dbReference type="ARBA" id="ARBA00034247"/>
    </source>
</evidence>
<reference evidence="5 6" key="1">
    <citation type="submission" date="2018-10" db="EMBL/GenBank/DDBJ databases">
        <title>Genomic Encyclopedia of Type Strains, Phase IV (KMG-IV): sequencing the most valuable type-strain genomes for metagenomic binning, comparative biology and taxonomic classification.</title>
        <authorList>
            <person name="Goeker M."/>
        </authorList>
    </citation>
    <scope>NUCLEOTIDE SEQUENCE [LARGE SCALE GENOMIC DNA]</scope>
    <source>
        <strain evidence="5 6">DSM 22008</strain>
    </source>
</reference>
<accession>A0A420WF67</accession>
<protein>
    <recommendedName>
        <fullName evidence="1">diguanylate cyclase</fullName>
        <ecNumber evidence="1">2.7.7.65</ecNumber>
    </recommendedName>
</protein>
<dbReference type="NCBIfam" id="TIGR00254">
    <property type="entry name" value="GGDEF"/>
    <property type="match status" value="1"/>
</dbReference>
<keyword evidence="6" id="KW-1185">Reference proteome</keyword>
<comment type="catalytic activity">
    <reaction evidence="2">
        <text>2 GTP = 3',3'-c-di-GMP + 2 diphosphate</text>
        <dbReference type="Rhea" id="RHEA:24898"/>
        <dbReference type="ChEBI" id="CHEBI:33019"/>
        <dbReference type="ChEBI" id="CHEBI:37565"/>
        <dbReference type="ChEBI" id="CHEBI:58805"/>
        <dbReference type="EC" id="2.7.7.65"/>
    </reaction>
</comment>